<dbReference type="PROSITE" id="PS50931">
    <property type="entry name" value="HTH_LYSR"/>
    <property type="match status" value="1"/>
</dbReference>
<dbReference type="Pfam" id="PF03466">
    <property type="entry name" value="LysR_substrate"/>
    <property type="match status" value="1"/>
</dbReference>
<dbReference type="InterPro" id="IPR036388">
    <property type="entry name" value="WH-like_DNA-bd_sf"/>
</dbReference>
<sequence>MNELASMQTFIKVVETGSFSAVARHGASVSSVARQVKALEDELGIRLLNRSTRSLSLTEPGRLYYERATQILRDLANAKLAAKSFQDSVKGVLRVSLRVSSGAAIIPALAPFFKRYPDLKLDISLSDERCDLIANQIDVAVWMGVIPDADIVARRLSPSRRIVCGAPSYIQNRGMPKIPDDIRSHDCIVYTAPKYGNIWAFTKDGKEQEIEVDGVIRSDNAIVLRSSAVAGLGLIVVHEWMVRPLLANGLLVRVLEDYTVKPIDTEAELYVVYPSSRGLSRNVRVFVDYLLTLFNGSQDLGTIGVEDAKPASYFGEKAALVPPSTGSTVPVT</sequence>
<keyword evidence="4" id="KW-0804">Transcription</keyword>
<evidence type="ECO:0000256" key="1">
    <source>
        <dbReference type="ARBA" id="ARBA00009437"/>
    </source>
</evidence>
<dbReference type="InterPro" id="IPR036390">
    <property type="entry name" value="WH_DNA-bd_sf"/>
</dbReference>
<dbReference type="Pfam" id="PF00126">
    <property type="entry name" value="HTH_1"/>
    <property type="match status" value="1"/>
</dbReference>
<keyword evidence="2" id="KW-0805">Transcription regulation</keyword>
<dbReference type="GO" id="GO:0003677">
    <property type="term" value="F:DNA binding"/>
    <property type="evidence" value="ECO:0007669"/>
    <property type="project" value="UniProtKB-KW"/>
</dbReference>
<accession>A0A853FXV6</accession>
<evidence type="ECO:0000256" key="2">
    <source>
        <dbReference type="ARBA" id="ARBA00023015"/>
    </source>
</evidence>
<dbReference type="FunFam" id="1.10.10.10:FF:000001">
    <property type="entry name" value="LysR family transcriptional regulator"/>
    <property type="match status" value="1"/>
</dbReference>
<dbReference type="AlphaFoldDB" id="A0A853FXV6"/>
<name>A0A853FXV6_9BURK</name>
<reference evidence="6 7" key="1">
    <citation type="submission" date="2020-07" db="EMBL/GenBank/DDBJ databases">
        <title>Taxonomic revisions and descriptions of new bacterial species based on genomic comparisons in the high-G+C-content subgroup of the family Alcaligenaceae.</title>
        <authorList>
            <person name="Szabo A."/>
            <person name="Felfoldi T."/>
        </authorList>
    </citation>
    <scope>NUCLEOTIDE SEQUENCE [LARGE SCALE GENOMIC DNA]</scope>
    <source>
        <strain evidence="6 7">LMG 24012</strain>
    </source>
</reference>
<evidence type="ECO:0000256" key="4">
    <source>
        <dbReference type="ARBA" id="ARBA00023163"/>
    </source>
</evidence>
<evidence type="ECO:0000259" key="5">
    <source>
        <dbReference type="PROSITE" id="PS50931"/>
    </source>
</evidence>
<dbReference type="Gene3D" id="1.10.10.10">
    <property type="entry name" value="Winged helix-like DNA-binding domain superfamily/Winged helix DNA-binding domain"/>
    <property type="match status" value="1"/>
</dbReference>
<evidence type="ECO:0000313" key="7">
    <source>
        <dbReference type="Proteomes" id="UP000559809"/>
    </source>
</evidence>
<proteinExistence type="inferred from homology"/>
<keyword evidence="7" id="KW-1185">Reference proteome</keyword>
<dbReference type="GO" id="GO:0003700">
    <property type="term" value="F:DNA-binding transcription factor activity"/>
    <property type="evidence" value="ECO:0007669"/>
    <property type="project" value="InterPro"/>
</dbReference>
<dbReference type="Gene3D" id="3.40.190.10">
    <property type="entry name" value="Periplasmic binding protein-like II"/>
    <property type="match status" value="2"/>
</dbReference>
<comment type="caution">
    <text evidence="6">The sequence shown here is derived from an EMBL/GenBank/DDBJ whole genome shotgun (WGS) entry which is preliminary data.</text>
</comment>
<dbReference type="InterPro" id="IPR058163">
    <property type="entry name" value="LysR-type_TF_proteobact-type"/>
</dbReference>
<dbReference type="CDD" id="cd08422">
    <property type="entry name" value="PBP2_CrgA_like"/>
    <property type="match status" value="1"/>
</dbReference>
<dbReference type="Proteomes" id="UP000559809">
    <property type="component" value="Unassembled WGS sequence"/>
</dbReference>
<gene>
    <name evidence="6" type="ORF">H0A72_10315</name>
</gene>
<dbReference type="PANTHER" id="PTHR30537">
    <property type="entry name" value="HTH-TYPE TRANSCRIPTIONAL REGULATOR"/>
    <property type="match status" value="1"/>
</dbReference>
<dbReference type="PANTHER" id="PTHR30537:SF5">
    <property type="entry name" value="HTH-TYPE TRANSCRIPTIONAL ACTIVATOR TTDR-RELATED"/>
    <property type="match status" value="1"/>
</dbReference>
<dbReference type="EMBL" id="JACCEM010000005">
    <property type="protein sequence ID" value="NYT49698.1"/>
    <property type="molecule type" value="Genomic_DNA"/>
</dbReference>
<dbReference type="SUPFAM" id="SSF53850">
    <property type="entry name" value="Periplasmic binding protein-like II"/>
    <property type="match status" value="1"/>
</dbReference>
<evidence type="ECO:0000256" key="3">
    <source>
        <dbReference type="ARBA" id="ARBA00023125"/>
    </source>
</evidence>
<organism evidence="6 7">
    <name type="scientific">Parapusillimonas granuli</name>
    <dbReference type="NCBI Taxonomy" id="380911"/>
    <lineage>
        <taxon>Bacteria</taxon>
        <taxon>Pseudomonadati</taxon>
        <taxon>Pseudomonadota</taxon>
        <taxon>Betaproteobacteria</taxon>
        <taxon>Burkholderiales</taxon>
        <taxon>Alcaligenaceae</taxon>
        <taxon>Parapusillimonas</taxon>
    </lineage>
</organism>
<dbReference type="SUPFAM" id="SSF46785">
    <property type="entry name" value="Winged helix' DNA-binding domain"/>
    <property type="match status" value="1"/>
</dbReference>
<protein>
    <submittedName>
        <fullName evidence="6">LysR family transcriptional regulator</fullName>
    </submittedName>
</protein>
<dbReference type="InterPro" id="IPR005119">
    <property type="entry name" value="LysR_subst-bd"/>
</dbReference>
<feature type="domain" description="HTH lysR-type" evidence="5">
    <location>
        <begin position="1"/>
        <end position="58"/>
    </location>
</feature>
<keyword evidence="3" id="KW-0238">DNA-binding</keyword>
<dbReference type="RefSeq" id="WP_180155010.1">
    <property type="nucleotide sequence ID" value="NZ_JACCEM010000005.1"/>
</dbReference>
<evidence type="ECO:0000313" key="6">
    <source>
        <dbReference type="EMBL" id="NYT49698.1"/>
    </source>
</evidence>
<dbReference type="InterPro" id="IPR000847">
    <property type="entry name" value="LysR_HTH_N"/>
</dbReference>
<comment type="similarity">
    <text evidence="1">Belongs to the LysR transcriptional regulatory family.</text>
</comment>